<gene>
    <name evidence="3" type="ORF">C8J28_11590</name>
</gene>
<accession>A0A2T5JXR3</accession>
<dbReference type="Proteomes" id="UP000244060">
    <property type="component" value="Unassembled WGS sequence"/>
</dbReference>
<name>A0A2T5JXR3_9RHOB</name>
<evidence type="ECO:0000313" key="3">
    <source>
        <dbReference type="EMBL" id="PTR14946.1"/>
    </source>
</evidence>
<reference evidence="3 4" key="1">
    <citation type="submission" date="2018-04" db="EMBL/GenBank/DDBJ databases">
        <title>Genomic Encyclopedia of Type Strains, Phase III (KMG-III): the genomes of soil and plant-associated and newly described type strains.</title>
        <authorList>
            <person name="Whitman W."/>
        </authorList>
    </citation>
    <scope>NUCLEOTIDE SEQUENCE [LARGE SCALE GENOMIC DNA]</scope>
    <source>
        <strain evidence="3 4">KA25</strain>
    </source>
</reference>
<evidence type="ECO:0000256" key="1">
    <source>
        <dbReference type="SAM" id="MobiDB-lite"/>
    </source>
</evidence>
<proteinExistence type="predicted"/>
<organism evidence="3 4">
    <name type="scientific">Cereibacter azotoformans</name>
    <dbReference type="NCBI Taxonomy" id="43057"/>
    <lineage>
        <taxon>Bacteria</taxon>
        <taxon>Pseudomonadati</taxon>
        <taxon>Pseudomonadota</taxon>
        <taxon>Alphaproteobacteria</taxon>
        <taxon>Rhodobacterales</taxon>
        <taxon>Paracoccaceae</taxon>
        <taxon>Cereibacter</taxon>
    </lineage>
</organism>
<feature type="region of interest" description="Disordered" evidence="1">
    <location>
        <begin position="55"/>
        <end position="90"/>
    </location>
</feature>
<dbReference type="EMBL" id="QAOT01000015">
    <property type="protein sequence ID" value="PTR14946.1"/>
    <property type="molecule type" value="Genomic_DNA"/>
</dbReference>
<evidence type="ECO:0000313" key="4">
    <source>
        <dbReference type="Proteomes" id="UP000244060"/>
    </source>
</evidence>
<sequence length="119" mass="13281">MTARRLFLAAALALALPGAAQAACVKSKGTPLRTDDDLTLDYLICKHREQAEALQRQRVRTVPPQDKTQIPDGAVNDLGRRTSPFNERARRTQEALDSMGDINTQMGDRLKMLEPRRLP</sequence>
<dbReference type="RefSeq" id="WP_101339511.1">
    <property type="nucleotide sequence ID" value="NZ_CP090021.1"/>
</dbReference>
<dbReference type="OrthoDB" id="7690680at2"/>
<keyword evidence="4" id="KW-1185">Reference proteome</keyword>
<comment type="caution">
    <text evidence="3">The sequence shown here is derived from an EMBL/GenBank/DDBJ whole genome shotgun (WGS) entry which is preliminary data.</text>
</comment>
<feature type="signal peptide" evidence="2">
    <location>
        <begin position="1"/>
        <end position="22"/>
    </location>
</feature>
<evidence type="ECO:0000256" key="2">
    <source>
        <dbReference type="SAM" id="SignalP"/>
    </source>
</evidence>
<protein>
    <submittedName>
        <fullName evidence="3">Uncharacterized protein</fullName>
    </submittedName>
</protein>
<dbReference type="AlphaFoldDB" id="A0A2T5JXR3"/>
<feature type="chain" id="PRO_5015537531" evidence="2">
    <location>
        <begin position="23"/>
        <end position="119"/>
    </location>
</feature>
<keyword evidence="2" id="KW-0732">Signal</keyword>